<evidence type="ECO:0000256" key="4">
    <source>
        <dbReference type="ARBA" id="ARBA00023277"/>
    </source>
</evidence>
<dbReference type="CDD" id="cd18619">
    <property type="entry name" value="GH43_CoXyl43_like"/>
    <property type="match status" value="1"/>
</dbReference>
<name>A0A4S4BLY8_9BACL</name>
<dbReference type="GO" id="GO:0045493">
    <property type="term" value="P:xylan catabolic process"/>
    <property type="evidence" value="ECO:0007669"/>
    <property type="project" value="UniProtKB-KW"/>
</dbReference>
<dbReference type="OrthoDB" id="9801455at2"/>
<feature type="site" description="Important for catalytic activity, responsible for pKa modulation of the active site Glu and correct orientation of both the proton donor and substrate" evidence="6">
    <location>
        <position position="148"/>
    </location>
</feature>
<evidence type="ECO:0000256" key="2">
    <source>
        <dbReference type="ARBA" id="ARBA00022651"/>
    </source>
</evidence>
<evidence type="ECO:0000256" key="6">
    <source>
        <dbReference type="PIRSR" id="PIRSR606710-2"/>
    </source>
</evidence>
<dbReference type="InterPro" id="IPR023296">
    <property type="entry name" value="Glyco_hydro_beta-prop_sf"/>
</dbReference>
<evidence type="ECO:0000313" key="9">
    <source>
        <dbReference type="Proteomes" id="UP000310636"/>
    </source>
</evidence>
<dbReference type="Pfam" id="PF04616">
    <property type="entry name" value="Glyco_hydro_43"/>
    <property type="match status" value="1"/>
</dbReference>
<dbReference type="InterPro" id="IPR052176">
    <property type="entry name" value="Glycosyl_Hydrlase_43_Enz"/>
</dbReference>
<comment type="similarity">
    <text evidence="1 7">Belongs to the glycosyl hydrolase 43 family.</text>
</comment>
<keyword evidence="3 7" id="KW-0378">Hydrolase</keyword>
<keyword evidence="9" id="KW-1185">Reference proteome</keyword>
<evidence type="ECO:0000313" key="8">
    <source>
        <dbReference type="EMBL" id="THF75730.1"/>
    </source>
</evidence>
<dbReference type="PANTHER" id="PTHR43772">
    <property type="entry name" value="ENDO-1,4-BETA-XYLANASE"/>
    <property type="match status" value="1"/>
</dbReference>
<accession>A0A4S4BLY8</accession>
<keyword evidence="4" id="KW-0119">Carbohydrate metabolism</keyword>
<reference evidence="8 9" key="1">
    <citation type="submission" date="2019-04" db="EMBL/GenBank/DDBJ databases">
        <title>Cohnella sp. nov. isolated from preserved vegetables.</title>
        <authorList>
            <person name="Lin S.-Y."/>
            <person name="Hung M.-H."/>
            <person name="Young C.-C."/>
        </authorList>
    </citation>
    <scope>NUCLEOTIDE SEQUENCE [LARGE SCALE GENOMIC DNA]</scope>
    <source>
        <strain evidence="8 9">CC-MHH1044</strain>
    </source>
</reference>
<evidence type="ECO:0000256" key="7">
    <source>
        <dbReference type="RuleBase" id="RU361187"/>
    </source>
</evidence>
<gene>
    <name evidence="8" type="ORF">E6C55_20985</name>
</gene>
<dbReference type="PANTHER" id="PTHR43772:SF2">
    <property type="entry name" value="PUTATIVE (AFU_ORTHOLOGUE AFUA_2G04480)-RELATED"/>
    <property type="match status" value="1"/>
</dbReference>
<dbReference type="Proteomes" id="UP000310636">
    <property type="component" value="Unassembled WGS sequence"/>
</dbReference>
<proteinExistence type="inferred from homology"/>
<dbReference type="SUPFAM" id="SSF75005">
    <property type="entry name" value="Arabinanase/levansucrase/invertase"/>
    <property type="match status" value="1"/>
</dbReference>
<evidence type="ECO:0000256" key="3">
    <source>
        <dbReference type="ARBA" id="ARBA00022801"/>
    </source>
</evidence>
<keyword evidence="2" id="KW-0858">Xylan degradation</keyword>
<keyword evidence="5 7" id="KW-0326">Glycosidase</keyword>
<evidence type="ECO:0000256" key="1">
    <source>
        <dbReference type="ARBA" id="ARBA00009865"/>
    </source>
</evidence>
<comment type="caution">
    <text evidence="8">The sequence shown here is derived from an EMBL/GenBank/DDBJ whole genome shotgun (WGS) entry which is preliminary data.</text>
</comment>
<protein>
    <submittedName>
        <fullName evidence="8">Alpha-N-arabinofuranosidase</fullName>
    </submittedName>
</protein>
<dbReference type="Gene3D" id="2.115.10.20">
    <property type="entry name" value="Glycosyl hydrolase domain, family 43"/>
    <property type="match status" value="1"/>
</dbReference>
<keyword evidence="2" id="KW-0624">Polysaccharide degradation</keyword>
<evidence type="ECO:0000256" key="5">
    <source>
        <dbReference type="ARBA" id="ARBA00023295"/>
    </source>
</evidence>
<sequence length="339" mass="38339">MKARKRGTALSNSISSNQPLVTHMYTADPSAHVFEGKLYVYPSHDLDHEMTSNDNGDQYDMEDYHVLSLNEELTQCTDHGEALHVRDVPWASKQMWAPDAAYKNRKYYLFFPARDHDGIFRIGAATSDKPAGPFRPEPNYIEGSFSIDPAVFVDDDGKSYMLFGGLWGGQLEKWQTGEFIADAEGPAWIAPALGPRIAELADDMLSFREAPREISIVDENGMPLVAGDEDRRYFEGPWMHKHNGLYYLSYSTGTTHRIVYATSSDPLGPFEYKGTILTPVVGWTTHHSIVSYQDKWYLFYHDSSLSGGADNKRCVKFAELFYEADGTIRTIDPYPERSE</sequence>
<dbReference type="GO" id="GO:0004553">
    <property type="term" value="F:hydrolase activity, hydrolyzing O-glycosyl compounds"/>
    <property type="evidence" value="ECO:0007669"/>
    <property type="project" value="InterPro"/>
</dbReference>
<organism evidence="8 9">
    <name type="scientific">Cohnella fermenti</name>
    <dbReference type="NCBI Taxonomy" id="2565925"/>
    <lineage>
        <taxon>Bacteria</taxon>
        <taxon>Bacillati</taxon>
        <taxon>Bacillota</taxon>
        <taxon>Bacilli</taxon>
        <taxon>Bacillales</taxon>
        <taxon>Paenibacillaceae</taxon>
        <taxon>Cohnella</taxon>
    </lineage>
</organism>
<dbReference type="EMBL" id="SSOB01000029">
    <property type="protein sequence ID" value="THF75730.1"/>
    <property type="molecule type" value="Genomic_DNA"/>
</dbReference>
<dbReference type="AlphaFoldDB" id="A0A4S4BLY8"/>
<dbReference type="InterPro" id="IPR006710">
    <property type="entry name" value="Glyco_hydro_43"/>
</dbReference>